<evidence type="ECO:0000313" key="13">
    <source>
        <dbReference type="Proteomes" id="UP000198571"/>
    </source>
</evidence>
<dbReference type="GO" id="GO:0004476">
    <property type="term" value="F:mannose-6-phosphate isomerase activity"/>
    <property type="evidence" value="ECO:0007669"/>
    <property type="project" value="UniProtKB-UniRule"/>
</dbReference>
<dbReference type="PANTHER" id="PTHR42742:SF3">
    <property type="entry name" value="FRUCTOKINASE"/>
    <property type="match status" value="1"/>
</dbReference>
<dbReference type="GO" id="GO:0008270">
    <property type="term" value="F:zinc ion binding"/>
    <property type="evidence" value="ECO:0007669"/>
    <property type="project" value="UniProtKB-UniRule"/>
</dbReference>
<dbReference type="EMBL" id="FOGT01000021">
    <property type="protein sequence ID" value="SES38703.1"/>
    <property type="molecule type" value="Genomic_DNA"/>
</dbReference>
<protein>
    <recommendedName>
        <fullName evidence="3 7">Mannose-6-phosphate isomerase</fullName>
        <ecNumber evidence="3 7">5.3.1.8</ecNumber>
    </recommendedName>
</protein>
<dbReference type="InterPro" id="IPR051804">
    <property type="entry name" value="Carb_Metab_Reg_Kinase/Isom"/>
</dbReference>
<keyword evidence="5 7" id="KW-0862">Zinc</keyword>
<evidence type="ECO:0000256" key="4">
    <source>
        <dbReference type="ARBA" id="ARBA00022723"/>
    </source>
</evidence>
<keyword evidence="6 7" id="KW-0413">Isomerase</keyword>
<feature type="active site" evidence="9">
    <location>
        <position position="192"/>
    </location>
</feature>
<feature type="binding site" evidence="8">
    <location>
        <position position="172"/>
    </location>
    <ligand>
        <name>Zn(2+)</name>
        <dbReference type="ChEBI" id="CHEBI:29105"/>
    </ligand>
</feature>
<dbReference type="STRING" id="1601833.SAMN05518684_12127"/>
<dbReference type="PIRSF" id="PIRSF036894">
    <property type="entry name" value="PMI_Firm_short"/>
    <property type="match status" value="1"/>
</dbReference>
<dbReference type="GO" id="GO:0005975">
    <property type="term" value="P:carbohydrate metabolic process"/>
    <property type="evidence" value="ECO:0007669"/>
    <property type="project" value="UniProtKB-UniRule"/>
</dbReference>
<reference evidence="13" key="1">
    <citation type="submission" date="2016-10" db="EMBL/GenBank/DDBJ databases">
        <authorList>
            <person name="Varghese N."/>
            <person name="Submissions S."/>
        </authorList>
    </citation>
    <scope>NUCLEOTIDE SEQUENCE [LARGE SCALE GENOMIC DNA]</scope>
    <source>
        <strain evidence="13">S9</strain>
    </source>
</reference>
<dbReference type="InterPro" id="IPR014710">
    <property type="entry name" value="RmlC-like_jellyroll"/>
</dbReference>
<dbReference type="AlphaFoldDB" id="A0A1H9WZ75"/>
<evidence type="ECO:0000313" key="12">
    <source>
        <dbReference type="EMBL" id="SES38703.1"/>
    </source>
</evidence>
<dbReference type="OrthoDB" id="9808275at2"/>
<proteinExistence type="inferred from homology"/>
<dbReference type="SUPFAM" id="SSF51182">
    <property type="entry name" value="RmlC-like cupins"/>
    <property type="match status" value="1"/>
</dbReference>
<dbReference type="InterPro" id="IPR046457">
    <property type="entry name" value="PMI_typeI_cat"/>
</dbReference>
<dbReference type="InterPro" id="IPR011051">
    <property type="entry name" value="RmlC_Cupin_sf"/>
</dbReference>
<evidence type="ECO:0000256" key="6">
    <source>
        <dbReference type="ARBA" id="ARBA00023235"/>
    </source>
</evidence>
<dbReference type="InterPro" id="IPR001250">
    <property type="entry name" value="Man6P_Isoase-1"/>
</dbReference>
<gene>
    <name evidence="12" type="ORF">SAMN05518684_12127</name>
</gene>
<feature type="domain" description="Mannose-6-phosphate isomerase cupin" evidence="11">
    <location>
        <begin position="240"/>
        <end position="315"/>
    </location>
</feature>
<name>A0A1H9WZ75_9BACI</name>
<evidence type="ECO:0000256" key="1">
    <source>
        <dbReference type="ARBA" id="ARBA00000757"/>
    </source>
</evidence>
<dbReference type="Proteomes" id="UP000198571">
    <property type="component" value="Unassembled WGS sequence"/>
</dbReference>
<dbReference type="Pfam" id="PF21621">
    <property type="entry name" value="MPI_cupin_dom"/>
    <property type="match status" value="1"/>
</dbReference>
<comment type="cofactor">
    <cofactor evidence="8">
        <name>Zn(2+)</name>
        <dbReference type="ChEBI" id="CHEBI:29105"/>
    </cofactor>
    <text evidence="8">Binds 1 zinc ion per subunit.</text>
</comment>
<keyword evidence="4 7" id="KW-0479">Metal-binding</keyword>
<keyword evidence="13" id="KW-1185">Reference proteome</keyword>
<feature type="binding site" evidence="8">
    <location>
        <position position="97"/>
    </location>
    <ligand>
        <name>Zn(2+)</name>
        <dbReference type="ChEBI" id="CHEBI:29105"/>
    </ligand>
</feature>
<evidence type="ECO:0000256" key="3">
    <source>
        <dbReference type="ARBA" id="ARBA00011956"/>
    </source>
</evidence>
<accession>A0A1H9WZ75</accession>
<evidence type="ECO:0000259" key="11">
    <source>
        <dbReference type="Pfam" id="PF21621"/>
    </source>
</evidence>
<dbReference type="InterPro" id="IPR049071">
    <property type="entry name" value="MPI_cupin_dom"/>
</dbReference>
<feature type="binding site" evidence="8">
    <location>
        <position position="115"/>
    </location>
    <ligand>
        <name>Zn(2+)</name>
        <dbReference type="ChEBI" id="CHEBI:29105"/>
    </ligand>
</feature>
<dbReference type="CDD" id="cd07010">
    <property type="entry name" value="cupin_PMI_type_I_N_bac"/>
    <property type="match status" value="1"/>
</dbReference>
<sequence>MKDILLLEPVFKEKVWGGKKLKELFGFPIPSDQTGECWGISGHVNGTNKVVNGPFEGKTVRQLWEENRELFAEEEGEEFPLLVKIIDAQDDLSVQVHPDDKYAKEHEGYEFGKTECWYILDSEPGAELVVGHNAESRDELKEMVDEEKWEELFRRVPVQQGDFVYVPSGTVHAIGKGILLLEVQQSSDITYRFYDYNRPGQDGKLRELHIEESIACSMVPHEDPALDRPSWEEDGLKVERLIKEEYFTVHKWSLKKQGDTLKRLNSSYQLVSVIEGSAKVQTEEAVHLVKQGDHFIIPSTVDSYEISGDVTIIVSESTK</sequence>
<dbReference type="Gene3D" id="2.60.120.10">
    <property type="entry name" value="Jelly Rolls"/>
    <property type="match status" value="2"/>
</dbReference>
<evidence type="ECO:0000256" key="8">
    <source>
        <dbReference type="PIRSR" id="PIRSR036894-1"/>
    </source>
</evidence>
<feature type="domain" description="Phosphomannose isomerase type I catalytic" evidence="10">
    <location>
        <begin position="6"/>
        <end position="105"/>
    </location>
</feature>
<evidence type="ECO:0000259" key="10">
    <source>
        <dbReference type="Pfam" id="PF20511"/>
    </source>
</evidence>
<evidence type="ECO:0000256" key="9">
    <source>
        <dbReference type="PIRSR" id="PIRSR036894-2"/>
    </source>
</evidence>
<organism evidence="12 13">
    <name type="scientific">Salipaludibacillus aurantiacus</name>
    <dbReference type="NCBI Taxonomy" id="1601833"/>
    <lineage>
        <taxon>Bacteria</taxon>
        <taxon>Bacillati</taxon>
        <taxon>Bacillota</taxon>
        <taxon>Bacilli</taxon>
        <taxon>Bacillales</taxon>
        <taxon>Bacillaceae</taxon>
    </lineage>
</organism>
<evidence type="ECO:0000256" key="2">
    <source>
        <dbReference type="ARBA" id="ARBA00010772"/>
    </source>
</evidence>
<dbReference type="EC" id="5.3.1.8" evidence="3 7"/>
<comment type="catalytic activity">
    <reaction evidence="1 7">
        <text>D-mannose 6-phosphate = D-fructose 6-phosphate</text>
        <dbReference type="Rhea" id="RHEA:12356"/>
        <dbReference type="ChEBI" id="CHEBI:58735"/>
        <dbReference type="ChEBI" id="CHEBI:61527"/>
        <dbReference type="EC" id="5.3.1.8"/>
    </reaction>
</comment>
<comment type="similarity">
    <text evidence="2 7">Belongs to the mannose-6-phosphate isomerase type 1 family.</text>
</comment>
<dbReference type="NCBIfam" id="TIGR00218">
    <property type="entry name" value="manA"/>
    <property type="match status" value="1"/>
</dbReference>
<dbReference type="Pfam" id="PF20511">
    <property type="entry name" value="PMI_typeI_cat"/>
    <property type="match status" value="1"/>
</dbReference>
<dbReference type="InterPro" id="IPR014628">
    <property type="entry name" value="Man6P_isomerase_Firm_short"/>
</dbReference>
<evidence type="ECO:0000256" key="7">
    <source>
        <dbReference type="PIRNR" id="PIRNR036894"/>
    </source>
</evidence>
<dbReference type="PANTHER" id="PTHR42742">
    <property type="entry name" value="TRANSCRIPTIONAL REPRESSOR MPRA"/>
    <property type="match status" value="1"/>
</dbReference>
<evidence type="ECO:0000256" key="5">
    <source>
        <dbReference type="ARBA" id="ARBA00022833"/>
    </source>
</evidence>